<gene>
    <name evidence="2" type="ORF">TIFTF001_017232</name>
</gene>
<name>A0AA88A1S8_FICCA</name>
<dbReference type="Proteomes" id="UP001187192">
    <property type="component" value="Unassembled WGS sequence"/>
</dbReference>
<dbReference type="EMBL" id="BTGU01000027">
    <property type="protein sequence ID" value="GMN48044.1"/>
    <property type="molecule type" value="Genomic_DNA"/>
</dbReference>
<evidence type="ECO:0000313" key="2">
    <source>
        <dbReference type="EMBL" id="GMN48044.1"/>
    </source>
</evidence>
<feature type="signal peptide" evidence="1">
    <location>
        <begin position="1"/>
        <end position="15"/>
    </location>
</feature>
<sequence length="109" mass="12251">MWVRVGLGWGWVGWGRVSVWWSGSNFDMVVEVVFRNMDWGQVSGRGSRLGFEVGVEVEDRSGYPGRVLGWRSRSVLGFSWGRVLGFPKPDLTLTPSLILKLKPDPSPKT</sequence>
<comment type="caution">
    <text evidence="2">The sequence shown here is derived from an EMBL/GenBank/DDBJ whole genome shotgun (WGS) entry which is preliminary data.</text>
</comment>
<organism evidence="2 3">
    <name type="scientific">Ficus carica</name>
    <name type="common">Common fig</name>
    <dbReference type="NCBI Taxonomy" id="3494"/>
    <lineage>
        <taxon>Eukaryota</taxon>
        <taxon>Viridiplantae</taxon>
        <taxon>Streptophyta</taxon>
        <taxon>Embryophyta</taxon>
        <taxon>Tracheophyta</taxon>
        <taxon>Spermatophyta</taxon>
        <taxon>Magnoliopsida</taxon>
        <taxon>eudicotyledons</taxon>
        <taxon>Gunneridae</taxon>
        <taxon>Pentapetalae</taxon>
        <taxon>rosids</taxon>
        <taxon>fabids</taxon>
        <taxon>Rosales</taxon>
        <taxon>Moraceae</taxon>
        <taxon>Ficeae</taxon>
        <taxon>Ficus</taxon>
    </lineage>
</organism>
<protein>
    <submittedName>
        <fullName evidence="2">Uncharacterized protein</fullName>
    </submittedName>
</protein>
<keyword evidence="1" id="KW-0732">Signal</keyword>
<evidence type="ECO:0000313" key="3">
    <source>
        <dbReference type="Proteomes" id="UP001187192"/>
    </source>
</evidence>
<keyword evidence="3" id="KW-1185">Reference proteome</keyword>
<dbReference type="AlphaFoldDB" id="A0AA88A1S8"/>
<feature type="chain" id="PRO_5041664169" evidence="1">
    <location>
        <begin position="16"/>
        <end position="109"/>
    </location>
</feature>
<evidence type="ECO:0000256" key="1">
    <source>
        <dbReference type="SAM" id="SignalP"/>
    </source>
</evidence>
<proteinExistence type="predicted"/>
<reference evidence="2" key="1">
    <citation type="submission" date="2023-07" db="EMBL/GenBank/DDBJ databases">
        <title>draft genome sequence of fig (Ficus carica).</title>
        <authorList>
            <person name="Takahashi T."/>
            <person name="Nishimura K."/>
        </authorList>
    </citation>
    <scope>NUCLEOTIDE SEQUENCE</scope>
</reference>
<accession>A0AA88A1S8</accession>